<proteinExistence type="predicted"/>
<evidence type="ECO:0000259" key="2">
    <source>
        <dbReference type="SMART" id="SM00471"/>
    </source>
</evidence>
<sequence>MDDLASTLATSSLHEAAVIHLKPSQRAKIISTAETFVKNAFVNHDPSHDWHHVNRVRLLSLALTRSPELASLPIDLLAVELGALFHDLTDAKYNPSSTTPSSVLSTFWSSITPPTLVTDTQKALVEKIVANVSWSKDVRRRATNPDHLSVSDVELAKWLDSCSEFWCVSDADRLDSIGSIGIFRCAAFSTNVNRPLYVPPNNPAMDPVPPAEQGEGYNGSAVAHFYEKLLKIKGERLYTEQARQEAERRQGVMQNFLQELDLEWLVASEGAQLALMDAEAVNADEDEEEREDCTPTEQPGDIRLEYTRSLQ</sequence>
<name>A0A077R4P2_9BASI</name>
<reference evidence="3" key="1">
    <citation type="journal article" date="2014" name="Genome Biol. Evol.">
        <title>Gene Loss Rather Than Gene Gain Is Associated with a Host Jump from Monocots to Dicots in the Smut Fungus Melanopsichium pennsylvanicum.</title>
        <authorList>
            <person name="Sharma R."/>
            <person name="Mishra B."/>
            <person name="Runge F."/>
            <person name="Thines M."/>
        </authorList>
    </citation>
    <scope>NUCLEOTIDE SEQUENCE</scope>
    <source>
        <strain evidence="3">4</strain>
    </source>
</reference>
<dbReference type="Gene3D" id="1.10.3210.50">
    <property type="match status" value="1"/>
</dbReference>
<evidence type="ECO:0000256" key="1">
    <source>
        <dbReference type="SAM" id="MobiDB-lite"/>
    </source>
</evidence>
<evidence type="ECO:0000313" key="3">
    <source>
        <dbReference type="EMBL" id="CDI53822.1"/>
    </source>
</evidence>
<feature type="domain" description="HD/PDEase" evidence="2">
    <location>
        <begin position="45"/>
        <end position="186"/>
    </location>
</feature>
<feature type="region of interest" description="Disordered" evidence="1">
    <location>
        <begin position="280"/>
        <end position="311"/>
    </location>
</feature>
<accession>A0A077R4P2</accession>
<dbReference type="InterPro" id="IPR003607">
    <property type="entry name" value="HD/PDEase_dom"/>
</dbReference>
<organism evidence="3">
    <name type="scientific">Melanopsichium pennsylvanicum 4</name>
    <dbReference type="NCBI Taxonomy" id="1398559"/>
    <lineage>
        <taxon>Eukaryota</taxon>
        <taxon>Fungi</taxon>
        <taxon>Dikarya</taxon>
        <taxon>Basidiomycota</taxon>
        <taxon>Ustilaginomycotina</taxon>
        <taxon>Ustilaginomycetes</taxon>
        <taxon>Ustilaginales</taxon>
        <taxon>Ustilaginaceae</taxon>
        <taxon>Melanopsichium</taxon>
    </lineage>
</organism>
<feature type="compositionally biased region" description="Acidic residues" evidence="1">
    <location>
        <begin position="282"/>
        <end position="291"/>
    </location>
</feature>
<feature type="compositionally biased region" description="Basic and acidic residues" evidence="1">
    <location>
        <begin position="300"/>
        <end position="311"/>
    </location>
</feature>
<dbReference type="SUPFAM" id="SSF109604">
    <property type="entry name" value="HD-domain/PDEase-like"/>
    <property type="match status" value="1"/>
</dbReference>
<dbReference type="PANTHER" id="PTHR33594">
    <property type="entry name" value="SUPERFAMILY HYDROLASE, PUTATIVE (AFU_ORTHOLOGUE AFUA_1G03035)-RELATED"/>
    <property type="match status" value="1"/>
</dbReference>
<dbReference type="SMART" id="SM00471">
    <property type="entry name" value="HDc"/>
    <property type="match status" value="1"/>
</dbReference>
<dbReference type="EMBL" id="HG529594">
    <property type="protein sequence ID" value="CDI53822.1"/>
    <property type="molecule type" value="Genomic_DNA"/>
</dbReference>
<dbReference type="AlphaFoldDB" id="A0A077R4P2"/>
<dbReference type="PANTHER" id="PTHR33594:SF1">
    <property type="entry name" value="HD_PDEASE DOMAIN-CONTAINING PROTEIN"/>
    <property type="match status" value="1"/>
</dbReference>
<protein>
    <submittedName>
        <fullName evidence="3">Hd domain containing protein</fullName>
    </submittedName>
</protein>